<dbReference type="Proteomes" id="UP000189857">
    <property type="component" value="Unassembled WGS sequence"/>
</dbReference>
<name>A0A1T4M198_9FIRM</name>
<protein>
    <submittedName>
        <fullName evidence="2">Uncharacterized protein</fullName>
    </submittedName>
</protein>
<keyword evidence="1" id="KW-1133">Transmembrane helix</keyword>
<sequence length="63" mass="7053">MKSKIRFVIGIIVEIIAIICILMYFNTTGTLSKILLYAGLGLNVVNILIFAMVSNDEDNNKLY</sequence>
<feature type="transmembrane region" description="Helical" evidence="1">
    <location>
        <begin position="7"/>
        <end position="25"/>
    </location>
</feature>
<keyword evidence="3" id="KW-1185">Reference proteome</keyword>
<evidence type="ECO:0000313" key="3">
    <source>
        <dbReference type="Proteomes" id="UP000189857"/>
    </source>
</evidence>
<reference evidence="2 3" key="1">
    <citation type="submission" date="2017-02" db="EMBL/GenBank/DDBJ databases">
        <authorList>
            <person name="Peterson S.W."/>
        </authorList>
    </citation>
    <scope>NUCLEOTIDE SEQUENCE [LARGE SCALE GENOMIC DNA]</scope>
    <source>
        <strain evidence="2 3">ATCC 17233</strain>
    </source>
</reference>
<dbReference type="AlphaFoldDB" id="A0A1T4M198"/>
<organism evidence="2 3">
    <name type="scientific">Eubacterium ruminantium</name>
    <dbReference type="NCBI Taxonomy" id="42322"/>
    <lineage>
        <taxon>Bacteria</taxon>
        <taxon>Bacillati</taxon>
        <taxon>Bacillota</taxon>
        <taxon>Clostridia</taxon>
        <taxon>Eubacteriales</taxon>
        <taxon>Eubacteriaceae</taxon>
        <taxon>Eubacterium</taxon>
    </lineage>
</organism>
<evidence type="ECO:0000313" key="2">
    <source>
        <dbReference type="EMBL" id="SJZ60743.1"/>
    </source>
</evidence>
<proteinExistence type="predicted"/>
<evidence type="ECO:0000256" key="1">
    <source>
        <dbReference type="SAM" id="Phobius"/>
    </source>
</evidence>
<keyword evidence="1" id="KW-0472">Membrane</keyword>
<accession>A0A1T4M198</accession>
<feature type="transmembrane region" description="Helical" evidence="1">
    <location>
        <begin position="31"/>
        <end position="53"/>
    </location>
</feature>
<gene>
    <name evidence="2" type="ORF">SAMN02745110_01048</name>
</gene>
<keyword evidence="1" id="KW-0812">Transmembrane</keyword>
<dbReference type="EMBL" id="FUXA01000006">
    <property type="protein sequence ID" value="SJZ60743.1"/>
    <property type="molecule type" value="Genomic_DNA"/>
</dbReference>
<dbReference type="RefSeq" id="WP_078786885.1">
    <property type="nucleotide sequence ID" value="NZ_FMTO01000004.1"/>
</dbReference>